<evidence type="ECO:0000313" key="2">
    <source>
        <dbReference type="EMBL" id="KAF3851357.1"/>
    </source>
</evidence>
<comment type="caution">
    <text evidence="2">The sequence shown here is derived from an EMBL/GenBank/DDBJ whole genome shotgun (WGS) entry which is preliminary data.</text>
</comment>
<protein>
    <submittedName>
        <fullName evidence="2">Uncharacterized protein</fullName>
    </submittedName>
</protein>
<proteinExistence type="predicted"/>
<reference evidence="2 3" key="1">
    <citation type="submission" date="2020-03" db="EMBL/GenBank/DDBJ databases">
        <title>Dissostichus mawsoni Genome sequencing and assembly.</title>
        <authorList>
            <person name="Park H."/>
        </authorList>
    </citation>
    <scope>NUCLEOTIDE SEQUENCE [LARGE SCALE GENOMIC DNA]</scope>
    <source>
        <strain evidence="2">DM0001</strain>
        <tissue evidence="2">Muscle</tissue>
    </source>
</reference>
<sequence>MIKPQLGGESQRRVKQQQQQQQKKKKKEQSGGMRADRVEASSPSCTRLQPPAVHFTRLYEPRSASLSVSCRQPVCRRPCDDKIGQRLAAATYRE</sequence>
<evidence type="ECO:0000256" key="1">
    <source>
        <dbReference type="SAM" id="MobiDB-lite"/>
    </source>
</evidence>
<accession>A0A7J5YSH3</accession>
<evidence type="ECO:0000313" key="3">
    <source>
        <dbReference type="Proteomes" id="UP000518266"/>
    </source>
</evidence>
<dbReference type="EMBL" id="JAAKFY010000010">
    <property type="protein sequence ID" value="KAF3851357.1"/>
    <property type="molecule type" value="Genomic_DNA"/>
</dbReference>
<dbReference type="AlphaFoldDB" id="A0A7J5YSH3"/>
<keyword evidence="3" id="KW-1185">Reference proteome</keyword>
<dbReference type="Proteomes" id="UP000518266">
    <property type="component" value="Unassembled WGS sequence"/>
</dbReference>
<name>A0A7J5YSH3_DISMA</name>
<feature type="region of interest" description="Disordered" evidence="1">
    <location>
        <begin position="1"/>
        <end position="49"/>
    </location>
</feature>
<organism evidence="2 3">
    <name type="scientific">Dissostichus mawsoni</name>
    <name type="common">Antarctic cod</name>
    <dbReference type="NCBI Taxonomy" id="36200"/>
    <lineage>
        <taxon>Eukaryota</taxon>
        <taxon>Metazoa</taxon>
        <taxon>Chordata</taxon>
        <taxon>Craniata</taxon>
        <taxon>Vertebrata</taxon>
        <taxon>Euteleostomi</taxon>
        <taxon>Actinopterygii</taxon>
        <taxon>Neopterygii</taxon>
        <taxon>Teleostei</taxon>
        <taxon>Neoteleostei</taxon>
        <taxon>Acanthomorphata</taxon>
        <taxon>Eupercaria</taxon>
        <taxon>Perciformes</taxon>
        <taxon>Notothenioidei</taxon>
        <taxon>Nototheniidae</taxon>
        <taxon>Dissostichus</taxon>
    </lineage>
</organism>
<gene>
    <name evidence="2" type="ORF">F7725_013129</name>
</gene>